<reference evidence="2 3" key="1">
    <citation type="submission" date="2016-03" db="EMBL/GenBank/DDBJ databases">
        <authorList>
            <person name="Ploux O."/>
        </authorList>
    </citation>
    <scope>NUCLEOTIDE SEQUENCE [LARGE SCALE GENOMIC DNA]</scope>
    <source>
        <strain evidence="2 3">UAMH 11012</strain>
    </source>
</reference>
<feature type="compositionally biased region" description="Acidic residues" evidence="1">
    <location>
        <begin position="209"/>
        <end position="240"/>
    </location>
</feature>
<proteinExistence type="predicted"/>
<dbReference type="OrthoDB" id="10679178at2759"/>
<dbReference type="Proteomes" id="UP000184330">
    <property type="component" value="Unassembled WGS sequence"/>
</dbReference>
<accession>A0A1L7WC95</accession>
<dbReference type="AlphaFoldDB" id="A0A1L7WC95"/>
<feature type="region of interest" description="Disordered" evidence="1">
    <location>
        <begin position="271"/>
        <end position="305"/>
    </location>
</feature>
<dbReference type="EMBL" id="FJOG01000001">
    <property type="protein sequence ID" value="CZR50392.1"/>
    <property type="molecule type" value="Genomic_DNA"/>
</dbReference>
<name>A0A1L7WC95_9HELO</name>
<evidence type="ECO:0000313" key="2">
    <source>
        <dbReference type="EMBL" id="CZR50392.1"/>
    </source>
</evidence>
<protein>
    <submittedName>
        <fullName evidence="2">Uncharacterized protein</fullName>
    </submittedName>
</protein>
<gene>
    <name evidence="2" type="ORF">PAC_00264</name>
</gene>
<evidence type="ECO:0000313" key="3">
    <source>
        <dbReference type="Proteomes" id="UP000184330"/>
    </source>
</evidence>
<keyword evidence="3" id="KW-1185">Reference proteome</keyword>
<organism evidence="2 3">
    <name type="scientific">Phialocephala subalpina</name>
    <dbReference type="NCBI Taxonomy" id="576137"/>
    <lineage>
        <taxon>Eukaryota</taxon>
        <taxon>Fungi</taxon>
        <taxon>Dikarya</taxon>
        <taxon>Ascomycota</taxon>
        <taxon>Pezizomycotina</taxon>
        <taxon>Leotiomycetes</taxon>
        <taxon>Helotiales</taxon>
        <taxon>Mollisiaceae</taxon>
        <taxon>Phialocephala</taxon>
        <taxon>Phialocephala fortinii species complex</taxon>
    </lineage>
</organism>
<evidence type="ECO:0000256" key="1">
    <source>
        <dbReference type="SAM" id="MobiDB-lite"/>
    </source>
</evidence>
<sequence length="361" mass="40583">MMKTTIAIDNCAAVDSPLEAIVKNDPLPYDIWRMVFDQQGTSSGQKKKKRLQTTGSELPSKDVVPRRGYATAFETYSDPLIVRAGLDKLVRKFYRLEKLDVEYSRWQQVMQPSLVVRLGDGFQALTLRDREINDVAPIPLEDLNSLRVRCPNLIHLTLDWTPNRDDLANGEGEEYLRDWKYSVGHRIFRSFIGKRGREVPEVSKRFDEFLDEEDNLEDGEPEGDGTEEENAEGDEGDEGYEREDIAEANVDHDIEISSVGEGDIELENVGLDNLGEGEGSEEESQAGELEAGHPSDTLGLPSSSEDHYKTKLSRLNISISSRLKDVINCPVKAGRLKAVFASVLVVSIHILRLLAKYEYLP</sequence>
<feature type="region of interest" description="Disordered" evidence="1">
    <location>
        <begin position="206"/>
        <end position="240"/>
    </location>
</feature>
<feature type="region of interest" description="Disordered" evidence="1">
    <location>
        <begin position="40"/>
        <end position="59"/>
    </location>
</feature>